<feature type="coiled-coil region" evidence="2">
    <location>
        <begin position="418"/>
        <end position="445"/>
    </location>
</feature>
<dbReference type="Proteomes" id="UP000250200">
    <property type="component" value="Unassembled WGS sequence"/>
</dbReference>
<evidence type="ECO:0000313" key="4">
    <source>
        <dbReference type="Proteomes" id="UP000250200"/>
    </source>
</evidence>
<evidence type="ECO:0000313" key="3">
    <source>
        <dbReference type="EMBL" id="SQA20055.1"/>
    </source>
</evidence>
<dbReference type="CDD" id="cd17242">
    <property type="entry name" value="MobM_relaxase"/>
    <property type="match status" value="1"/>
</dbReference>
<accession>A0A7Z7KA57</accession>
<organism evidence="3 4">
    <name type="scientific">Streptococcus agalactiae</name>
    <dbReference type="NCBI Taxonomy" id="1311"/>
    <lineage>
        <taxon>Bacteria</taxon>
        <taxon>Bacillati</taxon>
        <taxon>Bacillota</taxon>
        <taxon>Bacilli</taxon>
        <taxon>Lactobacillales</taxon>
        <taxon>Streptococcaceae</taxon>
        <taxon>Streptococcus</taxon>
    </lineage>
</organism>
<gene>
    <name evidence="3" type="ORF">NCTC8181_02405</name>
</gene>
<comment type="similarity">
    <text evidence="1">Belongs to the plasmid mobilization pre family.</text>
</comment>
<dbReference type="Pfam" id="PF01076">
    <property type="entry name" value="Mob_Pre"/>
    <property type="match status" value="1"/>
</dbReference>
<name>A0A7Z7KA57_STRAG</name>
<keyword evidence="2" id="KW-0175">Coiled coil</keyword>
<feature type="coiled-coil region" evidence="2">
    <location>
        <begin position="252"/>
        <end position="342"/>
    </location>
</feature>
<protein>
    <submittedName>
        <fullName evidence="3">Plasmid recombination enzyme</fullName>
    </submittedName>
</protein>
<dbReference type="AlphaFoldDB" id="A0A7Z7KA57"/>
<dbReference type="InterPro" id="IPR001668">
    <property type="entry name" value="Mob_Pre"/>
</dbReference>
<dbReference type="GO" id="GO:0006310">
    <property type="term" value="P:DNA recombination"/>
    <property type="evidence" value="ECO:0007669"/>
    <property type="project" value="InterPro"/>
</dbReference>
<dbReference type="NCBIfam" id="NF041497">
    <property type="entry name" value="MobV"/>
    <property type="match status" value="1"/>
</dbReference>
<proteinExistence type="inferred from homology"/>
<evidence type="ECO:0000256" key="1">
    <source>
        <dbReference type="ARBA" id="ARBA00010657"/>
    </source>
</evidence>
<dbReference type="EMBL" id="UAVB01000002">
    <property type="protein sequence ID" value="SQA20055.1"/>
    <property type="molecule type" value="Genomic_DNA"/>
</dbReference>
<sequence>MKVGNLGGAYKHNERVFETHSNKDIDSSRSHLNYELTDRDQSVSYEKQIKDYVNTNKVSSRAIRKDAVLCDEWIITSDKQFFESLTPEQTREFFETAKNYFAENYGEKNIVYASVHFDENTPHMHMGVVPMTDGKLSSKTMFDREALKNIQDTLPKYMSEHGFDVERGELNSEAKHKTVAEFKQEMANKELEQELILNYGAPEYINGLGESVTREEFQEAYEWYQNDLGSLFVDSGFSWRETTFKEKLDWVKSHQQEELQKLEDSRKPLEDEIRALKEVIREKYKELDKIDLRASESLSELSKAEEYINTLENHSKGLETKIERLEHNSLLLEKQYAQLVDLKIMSEKDLADIQPKKGLFGKEYVELTTEQFEELKGLIYRSRTVIHQKEIENDQLRRLVPLRASKNSFDDSLERAKEKTKGESIERLKNEIKGLKNENSILRQQNDKMFSKLKELMPDKALNNFISELKSIKPIVKIVKRVIEKGLGL</sequence>
<comment type="caution">
    <text evidence="3">The sequence shown here is derived from an EMBL/GenBank/DDBJ whole genome shotgun (WGS) entry which is preliminary data.</text>
</comment>
<dbReference type="GO" id="GO:0003677">
    <property type="term" value="F:DNA binding"/>
    <property type="evidence" value="ECO:0007669"/>
    <property type="project" value="InterPro"/>
</dbReference>
<reference evidence="3 4" key="1">
    <citation type="submission" date="2018-06" db="EMBL/GenBank/DDBJ databases">
        <authorList>
            <consortium name="Pathogen Informatics"/>
            <person name="Doyle S."/>
        </authorList>
    </citation>
    <scope>NUCLEOTIDE SEQUENCE [LARGE SCALE GENOMIC DNA]</scope>
    <source>
        <strain evidence="3 4">NCTC8181</strain>
    </source>
</reference>
<evidence type="ECO:0000256" key="2">
    <source>
        <dbReference type="SAM" id="Coils"/>
    </source>
</evidence>
<dbReference type="Gene3D" id="3.30.930.30">
    <property type="match status" value="1"/>
</dbReference>